<dbReference type="EMBL" id="MZGT01000081">
    <property type="protein sequence ID" value="OPJ57926.1"/>
    <property type="molecule type" value="Genomic_DNA"/>
</dbReference>
<dbReference type="Proteomes" id="UP000191056">
    <property type="component" value="Unassembled WGS sequence"/>
</dbReference>
<dbReference type="AlphaFoldDB" id="A0A1V4IDB2"/>
<accession>A0A1V4IDB2</accession>
<reference evidence="2 3" key="1">
    <citation type="submission" date="2017-03" db="EMBL/GenBank/DDBJ databases">
        <title>Genome sequence of Clostridium chromiireducens DSM 23318.</title>
        <authorList>
            <person name="Poehlein A."/>
            <person name="Daniel R."/>
        </authorList>
    </citation>
    <scope>NUCLEOTIDE SEQUENCE [LARGE SCALE GENOMIC DNA]</scope>
    <source>
        <strain evidence="2 3">DSM 23318</strain>
    </source>
</reference>
<feature type="compositionally biased region" description="Low complexity" evidence="1">
    <location>
        <begin position="1"/>
        <end position="14"/>
    </location>
</feature>
<protein>
    <submittedName>
        <fullName evidence="2">Uncharacterized protein</fullName>
    </submittedName>
</protein>
<organism evidence="2 3">
    <name type="scientific">Clostridium chromiireducens</name>
    <dbReference type="NCBI Taxonomy" id="225345"/>
    <lineage>
        <taxon>Bacteria</taxon>
        <taxon>Bacillati</taxon>
        <taxon>Bacillota</taxon>
        <taxon>Clostridia</taxon>
        <taxon>Eubacteriales</taxon>
        <taxon>Clostridiaceae</taxon>
        <taxon>Clostridium</taxon>
    </lineage>
</organism>
<evidence type="ECO:0000313" key="2">
    <source>
        <dbReference type="EMBL" id="OPJ57926.1"/>
    </source>
</evidence>
<keyword evidence="3" id="KW-1185">Reference proteome</keyword>
<name>A0A1V4IDB2_9CLOT</name>
<gene>
    <name evidence="2" type="ORF">CLCHR_41720</name>
</gene>
<sequence length="51" mass="5789">MDNNNNKDYSKSNYLRNGNKTQGQYGKSSYNTTIKRPGINESGLEAEKRGF</sequence>
<proteinExistence type="predicted"/>
<evidence type="ECO:0000256" key="1">
    <source>
        <dbReference type="SAM" id="MobiDB-lite"/>
    </source>
</evidence>
<feature type="compositionally biased region" description="Polar residues" evidence="1">
    <location>
        <begin position="15"/>
        <end position="34"/>
    </location>
</feature>
<evidence type="ECO:0000313" key="3">
    <source>
        <dbReference type="Proteomes" id="UP000191056"/>
    </source>
</evidence>
<comment type="caution">
    <text evidence="2">The sequence shown here is derived from an EMBL/GenBank/DDBJ whole genome shotgun (WGS) entry which is preliminary data.</text>
</comment>
<dbReference type="RefSeq" id="WP_169896861.1">
    <property type="nucleotide sequence ID" value="NZ_JBLZIA010000004.1"/>
</dbReference>
<feature type="region of interest" description="Disordered" evidence="1">
    <location>
        <begin position="1"/>
        <end position="51"/>
    </location>
</feature>